<keyword evidence="5" id="KW-1185">Reference proteome</keyword>
<evidence type="ECO:0000256" key="1">
    <source>
        <dbReference type="ARBA" id="ARBA00008486"/>
    </source>
</evidence>
<accession>A0A432XJN0</accession>
<comment type="caution">
    <text evidence="4">The sequence shown here is derived from an EMBL/GenBank/DDBJ whole genome shotgun (WGS) entry which is preliminary data.</text>
</comment>
<sequence length="436" mass="47569">MNILKIFAALAIAMLSGPSWAQAPSEQSCNQKNDGEFCFYTGVEYIQGQGTAKNVQKAFDYFQKSCDLGIPDGCNVLGYHFQNGIDVEVDFAAAAQHYHNACKVGMHAACDSANAMYLQGKYGLNNKLAATQVWFDACQSGVLKMCQWGIDYLTEGRDGYSENRTAAAKMALKGCLLQDPNACDWAEYLYATPDSPQFEALEAMRILSINCVQRKSASCLRLGTIYHEIGVYDKAEFFYQQACDLPEEEGNSHQGCGHAKDMRKYFADVAERERIMAEIAERNKQNFAQLSQLLAKGDYAGGMAFAVESRSVEVAERAVTAVNQAGAWGTISADYLYIMATWLKGGALAAVNAEMQRRGTGLEGQFGEGTNTPAQIAKRYAEANNGRQLPSARASSSSFSPIAVPSSAQIAQSTRDKYRWAHCQMSGSNTSATVCQ</sequence>
<dbReference type="SMART" id="SM00671">
    <property type="entry name" value="SEL1"/>
    <property type="match status" value="3"/>
</dbReference>
<proteinExistence type="inferred from homology"/>
<feature type="chain" id="PRO_5039927180" evidence="3">
    <location>
        <begin position="22"/>
        <end position="436"/>
    </location>
</feature>
<dbReference type="AlphaFoldDB" id="A0A432XJN0"/>
<organism evidence="4 5">
    <name type="scientific">Pseudidiomarina aquimaris</name>
    <dbReference type="NCBI Taxonomy" id="641841"/>
    <lineage>
        <taxon>Bacteria</taxon>
        <taxon>Pseudomonadati</taxon>
        <taxon>Pseudomonadota</taxon>
        <taxon>Gammaproteobacteria</taxon>
        <taxon>Alteromonadales</taxon>
        <taxon>Idiomarinaceae</taxon>
        <taxon>Pseudidiomarina</taxon>
    </lineage>
</organism>
<evidence type="ECO:0000313" key="4">
    <source>
        <dbReference type="EMBL" id="RUO48797.1"/>
    </source>
</evidence>
<comment type="similarity">
    <text evidence="1">Belongs to the hcp beta-lactamase family.</text>
</comment>
<dbReference type="OrthoDB" id="9204495at2"/>
<keyword evidence="2" id="KW-0677">Repeat</keyword>
<dbReference type="SUPFAM" id="SSF81901">
    <property type="entry name" value="HCP-like"/>
    <property type="match status" value="2"/>
</dbReference>
<reference evidence="5" key="1">
    <citation type="journal article" date="2018" name="Front. Microbiol.">
        <title>Genome-Based Analysis Reveals the Taxonomy and Diversity of the Family Idiomarinaceae.</title>
        <authorList>
            <person name="Liu Y."/>
            <person name="Lai Q."/>
            <person name="Shao Z."/>
        </authorList>
    </citation>
    <scope>NUCLEOTIDE SEQUENCE [LARGE SCALE GENOMIC DNA]</scope>
    <source>
        <strain evidence="5">SW15</strain>
    </source>
</reference>
<dbReference type="Gene3D" id="1.25.40.10">
    <property type="entry name" value="Tetratricopeptide repeat domain"/>
    <property type="match status" value="2"/>
</dbReference>
<dbReference type="Pfam" id="PF08238">
    <property type="entry name" value="Sel1"/>
    <property type="match status" value="3"/>
</dbReference>
<dbReference type="InterPro" id="IPR011990">
    <property type="entry name" value="TPR-like_helical_dom_sf"/>
</dbReference>
<dbReference type="RefSeq" id="WP_126833428.1">
    <property type="nucleotide sequence ID" value="NZ_PIPT01000003.1"/>
</dbReference>
<name>A0A432XJN0_9GAMM</name>
<gene>
    <name evidence="4" type="ORF">CWE21_05420</name>
</gene>
<feature type="signal peptide" evidence="3">
    <location>
        <begin position="1"/>
        <end position="21"/>
    </location>
</feature>
<dbReference type="EMBL" id="PIPT01000003">
    <property type="protein sequence ID" value="RUO48797.1"/>
    <property type="molecule type" value="Genomic_DNA"/>
</dbReference>
<evidence type="ECO:0000313" key="5">
    <source>
        <dbReference type="Proteomes" id="UP000286678"/>
    </source>
</evidence>
<dbReference type="PANTHER" id="PTHR13891:SF1">
    <property type="entry name" value="CYTOCHROME C OXIDASE ASSEMBLY FACTOR 7"/>
    <property type="match status" value="1"/>
</dbReference>
<evidence type="ECO:0000256" key="3">
    <source>
        <dbReference type="SAM" id="SignalP"/>
    </source>
</evidence>
<dbReference type="InterPro" id="IPR006597">
    <property type="entry name" value="Sel1-like"/>
</dbReference>
<dbReference type="Proteomes" id="UP000286678">
    <property type="component" value="Unassembled WGS sequence"/>
</dbReference>
<keyword evidence="3" id="KW-0732">Signal</keyword>
<dbReference type="PANTHER" id="PTHR13891">
    <property type="entry name" value="CYTOCHROME C OXIDASE ASSEMBLY FACTOR 7"/>
    <property type="match status" value="1"/>
</dbReference>
<protein>
    <submittedName>
        <fullName evidence="4">Uncharacterized protein</fullName>
    </submittedName>
</protein>
<evidence type="ECO:0000256" key="2">
    <source>
        <dbReference type="ARBA" id="ARBA00022737"/>
    </source>
</evidence>
<dbReference type="InterPro" id="IPR040239">
    <property type="entry name" value="HcpB-like"/>
</dbReference>